<evidence type="ECO:0000256" key="2">
    <source>
        <dbReference type="SAM" id="MobiDB-lite"/>
    </source>
</evidence>
<protein>
    <submittedName>
        <fullName evidence="3">Uncharacterized protein</fullName>
    </submittedName>
</protein>
<reference evidence="3" key="1">
    <citation type="journal article" date="2019" name="Sci. Rep.">
        <title>Draft genome of Tanacetum cinerariifolium, the natural source of mosquito coil.</title>
        <authorList>
            <person name="Yamashiro T."/>
            <person name="Shiraishi A."/>
            <person name="Satake H."/>
            <person name="Nakayama K."/>
        </authorList>
    </citation>
    <scope>NUCLEOTIDE SEQUENCE</scope>
</reference>
<sequence length="399" mass="46302">FAELPFKEEILAFLRELGHGGEIKRIADVNIKKQHQPWRSLAEIINKCLSGKSTGYDSLRLSQAQILWGMYHKKNVDFAYLQWEDFVYQVEHKDTKKSNEMYYPRFTKVIVNFFMTKDQSIPKGNKYGSILPIELMDEAITNFKSYKEYYAIASRAEPPKIKESIKKKQIKSDDEEISWKSSEDDDDEVKISKHDDDVDDQSDDDYQNDQDDDDDQDFSTHDKEDKDEEIFDPIVQTGRVQLLCLLLLLLLLSVPYLQFPLFPANEEDDGNELYEDVNINLDGRDIQMAEVHTTQVIEDTHVTLTLVNPKDISSIPGIVDKYLDHRMNKAMKVAVQLQSDRLEDEAQAENEDFLNKLDENNQKIIKEQVKEQVKTSHAVAADLSELELKKIIIDNVRNM</sequence>
<feature type="region of interest" description="Disordered" evidence="2">
    <location>
        <begin position="173"/>
        <end position="225"/>
    </location>
</feature>
<name>A0A699JRD8_TANCI</name>
<gene>
    <name evidence="3" type="ORF">Tci_625006</name>
</gene>
<evidence type="ECO:0000256" key="1">
    <source>
        <dbReference type="SAM" id="Coils"/>
    </source>
</evidence>
<feature type="non-terminal residue" evidence="3">
    <location>
        <position position="1"/>
    </location>
</feature>
<dbReference type="AlphaFoldDB" id="A0A699JRD8"/>
<dbReference type="EMBL" id="BKCJ010440222">
    <property type="protein sequence ID" value="GFA53034.1"/>
    <property type="molecule type" value="Genomic_DNA"/>
</dbReference>
<accession>A0A699JRD8</accession>
<feature type="compositionally biased region" description="Basic and acidic residues" evidence="2">
    <location>
        <begin position="173"/>
        <end position="182"/>
    </location>
</feature>
<feature type="coiled-coil region" evidence="1">
    <location>
        <begin position="332"/>
        <end position="363"/>
    </location>
</feature>
<keyword evidence="1" id="KW-0175">Coiled coil</keyword>
<feature type="compositionally biased region" description="Acidic residues" evidence="2">
    <location>
        <begin position="197"/>
        <end position="217"/>
    </location>
</feature>
<comment type="caution">
    <text evidence="3">The sequence shown here is derived from an EMBL/GenBank/DDBJ whole genome shotgun (WGS) entry which is preliminary data.</text>
</comment>
<proteinExistence type="predicted"/>
<evidence type="ECO:0000313" key="3">
    <source>
        <dbReference type="EMBL" id="GFA53034.1"/>
    </source>
</evidence>
<organism evidence="3">
    <name type="scientific">Tanacetum cinerariifolium</name>
    <name type="common">Dalmatian daisy</name>
    <name type="synonym">Chrysanthemum cinerariifolium</name>
    <dbReference type="NCBI Taxonomy" id="118510"/>
    <lineage>
        <taxon>Eukaryota</taxon>
        <taxon>Viridiplantae</taxon>
        <taxon>Streptophyta</taxon>
        <taxon>Embryophyta</taxon>
        <taxon>Tracheophyta</taxon>
        <taxon>Spermatophyta</taxon>
        <taxon>Magnoliopsida</taxon>
        <taxon>eudicotyledons</taxon>
        <taxon>Gunneridae</taxon>
        <taxon>Pentapetalae</taxon>
        <taxon>asterids</taxon>
        <taxon>campanulids</taxon>
        <taxon>Asterales</taxon>
        <taxon>Asteraceae</taxon>
        <taxon>Asteroideae</taxon>
        <taxon>Anthemideae</taxon>
        <taxon>Anthemidinae</taxon>
        <taxon>Tanacetum</taxon>
    </lineage>
</organism>